<accession>A0A1E7X5N1</accession>
<dbReference type="OrthoDB" id="8703557at2"/>
<comment type="caution">
    <text evidence="3">The sequence shown here is derived from an EMBL/GenBank/DDBJ whole genome shotgun (WGS) entry which is preliminary data.</text>
</comment>
<name>A0A1E7X5N1_9BURK</name>
<keyword evidence="2" id="KW-1133">Transmembrane helix</keyword>
<dbReference type="PATRIC" id="fig|762836.4.peg.990"/>
<keyword evidence="2" id="KW-0812">Transmembrane</keyword>
<organism evidence="3 4">
    <name type="scientific">Duganella phyllosphaerae</name>
    <dbReference type="NCBI Taxonomy" id="762836"/>
    <lineage>
        <taxon>Bacteria</taxon>
        <taxon>Pseudomonadati</taxon>
        <taxon>Pseudomonadota</taxon>
        <taxon>Betaproteobacteria</taxon>
        <taxon>Burkholderiales</taxon>
        <taxon>Oxalobacteraceae</taxon>
        <taxon>Telluria group</taxon>
        <taxon>Duganella</taxon>
    </lineage>
</organism>
<keyword evidence="2" id="KW-0472">Membrane</keyword>
<dbReference type="EMBL" id="LROM01000052">
    <property type="protein sequence ID" value="OFA08034.1"/>
    <property type="molecule type" value="Genomic_DNA"/>
</dbReference>
<sequence length="147" mass="16173">MNKQDQQDHQNQQNSSERPRFRPVPWSGLETPADVELWIAEHNLSLQEHIAPHETGYGVCFTLDAGGEIYLHTTQDGALILDVTPEAEWVAPLIMAAANVADAPPGSIWVLPDDKLIQLMIGLSSLIASSILVVGHNFGRRRMGAAW</sequence>
<keyword evidence="4" id="KW-1185">Reference proteome</keyword>
<proteinExistence type="predicted"/>
<evidence type="ECO:0000256" key="1">
    <source>
        <dbReference type="SAM" id="MobiDB-lite"/>
    </source>
</evidence>
<evidence type="ECO:0000256" key="2">
    <source>
        <dbReference type="SAM" id="Phobius"/>
    </source>
</evidence>
<gene>
    <name evidence="3" type="ORF">DUPY_09400</name>
</gene>
<dbReference type="AlphaFoldDB" id="A0A1E7X5N1"/>
<dbReference type="RefSeq" id="WP_070246693.1">
    <property type="nucleotide sequence ID" value="NZ_LROM01000052.1"/>
</dbReference>
<feature type="transmembrane region" description="Helical" evidence="2">
    <location>
        <begin position="116"/>
        <end position="134"/>
    </location>
</feature>
<evidence type="ECO:0000313" key="3">
    <source>
        <dbReference type="EMBL" id="OFA08034.1"/>
    </source>
</evidence>
<feature type="region of interest" description="Disordered" evidence="1">
    <location>
        <begin position="1"/>
        <end position="25"/>
    </location>
</feature>
<reference evidence="4" key="1">
    <citation type="journal article" date="2016" name="Front. Microbiol.">
        <title>Molecular Keys to the Janthinobacterium and Duganella spp. Interaction with the Plant Pathogen Fusarium graminearum.</title>
        <authorList>
            <person name="Haack F.S."/>
            <person name="Poehlein A."/>
            <person name="Kroger C."/>
            <person name="Voigt C.A."/>
            <person name="Piepenbring M."/>
            <person name="Bode H.B."/>
            <person name="Daniel R."/>
            <person name="Schafer W."/>
            <person name="Streit W.R."/>
        </authorList>
    </citation>
    <scope>NUCLEOTIDE SEQUENCE [LARGE SCALE GENOMIC DNA]</scope>
    <source>
        <strain evidence="4">T54</strain>
    </source>
</reference>
<evidence type="ECO:0000313" key="4">
    <source>
        <dbReference type="Proteomes" id="UP000175989"/>
    </source>
</evidence>
<dbReference type="Proteomes" id="UP000175989">
    <property type="component" value="Unassembled WGS sequence"/>
</dbReference>
<protein>
    <submittedName>
        <fullName evidence="3">Uncharacterized protein</fullName>
    </submittedName>
</protein>